<dbReference type="EMBL" id="CP046565">
    <property type="protein sequence ID" value="QJD30189.1"/>
    <property type="molecule type" value="Genomic_DNA"/>
</dbReference>
<dbReference type="Proteomes" id="UP000503004">
    <property type="component" value="Chromosome"/>
</dbReference>
<keyword evidence="2" id="KW-1185">Reference proteome</keyword>
<protein>
    <recommendedName>
        <fullName evidence="3">ANTAR domain-containing protein</fullName>
    </recommendedName>
</protein>
<evidence type="ECO:0000313" key="2">
    <source>
        <dbReference type="Proteomes" id="UP000503004"/>
    </source>
</evidence>
<dbReference type="KEGG" id="metu:GNH96_09540"/>
<evidence type="ECO:0000313" key="1">
    <source>
        <dbReference type="EMBL" id="QJD30189.1"/>
    </source>
</evidence>
<accession>A0A858Q8L1</accession>
<reference evidence="2" key="1">
    <citation type="submission" date="2019-12" db="EMBL/GenBank/DDBJ databases">
        <authorList>
            <person name="Awala S.I."/>
            <person name="Rhee S.K."/>
        </authorList>
    </citation>
    <scope>NUCLEOTIDE SEQUENCE [LARGE SCALE GENOMIC DNA]</scope>
    <source>
        <strain evidence="2">IM1</strain>
    </source>
</reference>
<dbReference type="AlphaFoldDB" id="A0A858Q8L1"/>
<sequence length="85" mass="9413">MRDANAVERMNGALQTAGMAARSVAAGLVLLRMNRSEDPGLTDDEYEAFCWGLEQSVMEVAEVLDMAMHMLRTQTEETAHDPAQR</sequence>
<evidence type="ECO:0008006" key="3">
    <source>
        <dbReference type="Google" id="ProtNLM"/>
    </source>
</evidence>
<dbReference type="RefSeq" id="WP_169603467.1">
    <property type="nucleotide sequence ID" value="NZ_CP046565.1"/>
</dbReference>
<proteinExistence type="predicted"/>
<organism evidence="1 2">
    <name type="scientific">Methylococcus geothermalis</name>
    <dbReference type="NCBI Taxonomy" id="2681310"/>
    <lineage>
        <taxon>Bacteria</taxon>
        <taxon>Pseudomonadati</taxon>
        <taxon>Pseudomonadota</taxon>
        <taxon>Gammaproteobacteria</taxon>
        <taxon>Methylococcales</taxon>
        <taxon>Methylococcaceae</taxon>
        <taxon>Methylococcus</taxon>
    </lineage>
</organism>
<name>A0A858Q8L1_9GAMM</name>
<gene>
    <name evidence="1" type="ORF">GNH96_09540</name>
</gene>